<evidence type="ECO:0000256" key="2">
    <source>
        <dbReference type="SAM" id="Phobius"/>
    </source>
</evidence>
<protein>
    <submittedName>
        <fullName evidence="3">Putative transmembrane protein</fullName>
    </submittedName>
</protein>
<feature type="transmembrane region" description="Helical" evidence="2">
    <location>
        <begin position="575"/>
        <end position="597"/>
    </location>
</feature>
<feature type="region of interest" description="Disordered" evidence="1">
    <location>
        <begin position="451"/>
        <end position="472"/>
    </location>
</feature>
<feature type="region of interest" description="Disordered" evidence="1">
    <location>
        <begin position="283"/>
        <end position="381"/>
    </location>
</feature>
<feature type="transmembrane region" description="Helical" evidence="2">
    <location>
        <begin position="969"/>
        <end position="988"/>
    </location>
</feature>
<evidence type="ECO:0000313" key="4">
    <source>
        <dbReference type="Proteomes" id="UP000236343"/>
    </source>
</evidence>
<evidence type="ECO:0000256" key="1">
    <source>
        <dbReference type="SAM" id="MobiDB-lite"/>
    </source>
</evidence>
<feature type="transmembrane region" description="Helical" evidence="2">
    <location>
        <begin position="609"/>
        <end position="629"/>
    </location>
</feature>
<feature type="region of interest" description="Disordered" evidence="1">
    <location>
        <begin position="746"/>
        <end position="862"/>
    </location>
</feature>
<reference evidence="3 4" key="1">
    <citation type="journal article" date="2016" name="Nat. Commun.">
        <title>Local admixture of amplified and diversified secreted pathogenesis determinants shapes mosaic Toxoplasma gondii genomes.</title>
        <authorList>
            <person name="Lorenzi H."/>
            <person name="Khan A."/>
            <person name="Behnke M.S."/>
            <person name="Namasivayam S."/>
            <person name="Swapna L.S."/>
            <person name="Hadjithomas M."/>
            <person name="Karamycheva S."/>
            <person name="Pinney D."/>
            <person name="Brunk B.P."/>
            <person name="Ajioka J.W."/>
            <person name="Ajzenberg D."/>
            <person name="Boothroyd J.C."/>
            <person name="Boyle J.P."/>
            <person name="Darde M.L."/>
            <person name="Diaz-Miranda M.A."/>
            <person name="Dubey J.P."/>
            <person name="Fritz H.M."/>
            <person name="Gennari S.M."/>
            <person name="Gregory B.D."/>
            <person name="Kim K."/>
            <person name="Saeij J.P."/>
            <person name="Su C."/>
            <person name="White M.W."/>
            <person name="Zhu X.Q."/>
            <person name="Howe D.K."/>
            <person name="Rosenthal B.M."/>
            <person name="Grigg M.E."/>
            <person name="Parkinson J."/>
            <person name="Liu L."/>
            <person name="Kissinger J.C."/>
            <person name="Roos D.S."/>
            <person name="Sibley L.D."/>
        </authorList>
    </citation>
    <scope>NUCLEOTIDE SEQUENCE [LARGE SCALE GENOMIC DNA]</scope>
    <source>
        <strain evidence="3 4">COUG</strain>
    </source>
</reference>
<feature type="region of interest" description="Disordered" evidence="1">
    <location>
        <begin position="1133"/>
        <end position="1165"/>
    </location>
</feature>
<feature type="compositionally biased region" description="Pro residues" evidence="1">
    <location>
        <begin position="773"/>
        <end position="787"/>
    </location>
</feature>
<feature type="transmembrane region" description="Helical" evidence="2">
    <location>
        <begin position="1008"/>
        <end position="1029"/>
    </location>
</feature>
<feature type="transmembrane region" description="Helical" evidence="2">
    <location>
        <begin position="158"/>
        <end position="180"/>
    </location>
</feature>
<name>A0A2G8Y4Y0_TOXGO</name>
<dbReference type="Proteomes" id="UP000236343">
    <property type="component" value="Unassembled WGS sequence"/>
</dbReference>
<keyword evidence="2" id="KW-0472">Membrane</keyword>
<feature type="compositionally biased region" description="Low complexity" evidence="1">
    <location>
        <begin position="746"/>
        <end position="772"/>
    </location>
</feature>
<feature type="compositionally biased region" description="Basic and acidic residues" evidence="1">
    <location>
        <begin position="351"/>
        <end position="375"/>
    </location>
</feature>
<feature type="compositionally biased region" description="Basic and acidic residues" evidence="1">
    <location>
        <begin position="903"/>
        <end position="913"/>
    </location>
</feature>
<evidence type="ECO:0000313" key="3">
    <source>
        <dbReference type="EMBL" id="PIM02326.1"/>
    </source>
</evidence>
<feature type="transmembrane region" description="Helical" evidence="2">
    <location>
        <begin position="538"/>
        <end position="563"/>
    </location>
</feature>
<dbReference type="VEuPathDB" id="ToxoDB:TGCOUG_206540"/>
<feature type="region of interest" description="Disordered" evidence="1">
    <location>
        <begin position="881"/>
        <end position="928"/>
    </location>
</feature>
<dbReference type="EMBL" id="AGQR02001206">
    <property type="protein sequence ID" value="PIM02326.1"/>
    <property type="molecule type" value="Genomic_DNA"/>
</dbReference>
<organism evidence="3 4">
    <name type="scientific">Toxoplasma gondii COUG</name>
    <dbReference type="NCBI Taxonomy" id="1074873"/>
    <lineage>
        <taxon>Eukaryota</taxon>
        <taxon>Sar</taxon>
        <taxon>Alveolata</taxon>
        <taxon>Apicomplexa</taxon>
        <taxon>Conoidasida</taxon>
        <taxon>Coccidia</taxon>
        <taxon>Eucoccidiorida</taxon>
        <taxon>Eimeriorina</taxon>
        <taxon>Sarcocystidae</taxon>
        <taxon>Toxoplasma</taxon>
    </lineage>
</organism>
<feature type="transmembrane region" description="Helical" evidence="2">
    <location>
        <begin position="1041"/>
        <end position="1061"/>
    </location>
</feature>
<feature type="compositionally biased region" description="Basic and acidic residues" evidence="1">
    <location>
        <begin position="334"/>
        <end position="343"/>
    </location>
</feature>
<keyword evidence="2" id="KW-1133">Transmembrane helix</keyword>
<gene>
    <name evidence="3" type="ORF">TGCOUG_206540</name>
</gene>
<feature type="compositionally biased region" description="Basic and acidic residues" evidence="1">
    <location>
        <begin position="1133"/>
        <end position="1162"/>
    </location>
</feature>
<comment type="caution">
    <text evidence="3">The sequence shown here is derived from an EMBL/GenBank/DDBJ whole genome shotgun (WGS) entry which is preliminary data.</text>
</comment>
<sequence>MALPSTPAVDRSVLLLNGLSPVQEESSSGPFPVDSCDRVFGLPTTSFASVLRRVSSFASQPALSLPSAFFSPSLRGSPSHSSTPAAASFRQAALCCVSTGCYIFLLGASLQPSVFPLFLLDQADDAGQLTSADAVSVSSPPSSLLPLCVALFCSCAPFALLFPLAVVWLFNAACAGLAALHLRRKQGGVVVAATLLDVRFPRPSRSAAEEPGSPDAACLALPPPWAKEASKFAWTDETGDPPVLRDNHDRRDVSLVSASTEGGLASMYAPPDVNQQTQRMSSDYFANPSSSSSTSSSSSSSASSSSSSSSSRQPEFVVRSRESPLTLAAAAPPDAKRRDEEIRLAGVSSKRRADGEGEREFRDSPSSRRGEEGRATEGANECHPLVQLTTSFEGSTVPPGDRGPSFFGQGNGCSVSSLVRSRQGSVVGVDSLASLSESDFDGASLLVSLGVPSQHSPGSRELRPGRANCGDKLNFKRSSRRRASREDSEPRVPEPPGLVFLRFCWTAAAAGARRFSRHLASWCRCFSRTVSGPLARRLVSLSGVSLAVCGSVFACLHELLLLLAFRVEGAKRVEMWTALASVSYAELPFLLLVGSCLRWWRPCLSCSRTLGVSLLLCANVLLCFSPLSLSPLPRASVADLARLLSNSSASLTSFTSSPFAGRLPASPLSSSISDDAFFLPRAPTAISESPLPSSLWNYEFQSSPSAGFTLTSAAGLAISRDGTSLTSTLPPPSSFSLRSSPLTVSSVSSSSSPSSSQSSSLSSSPSAPVSSSSPPPSPVSSSPPPSPVSSSSTPSSPVSSSFSISPSSPFPSVSSPASSVSSLSSSSSVAMPEKSSSSSPDSLLDSGKSPRGAIVPPATLPSPEALTTDFVKAYDWQKNEKTKSRISSPETSEAAPGLKPSRKNGEKRRDGEASSHSQLATKKDSGTGPAEMHAAAMLFALGALFASLVSSLSLALAIHTGLSVLTACILRFFTQGVMGCLGIVYGVAWGHWVDREGLASAMPPSSPLAAAAACVGACIFGLLATVSFFKSASLPVLPLSSGIRGGCWAIVALLALGLHHAPLPRPVVLLLLLALTGSLLFGWSCMRMEFSIANTPAPDEAGESTPRIFRLPASDKAFATSLCEGLLPAKGAASERDRRGSAERSTRADGGRETGDWDRDESPGWYRRGRAEEHRESVGEQYCAHEDDSIGPLPARCDTCGEDLQVEALLERSRSRVPVGYSGEFGRFDVLGESVGCEAVESECRVCAHDDQ</sequence>
<proteinExistence type="predicted"/>
<keyword evidence="2 3" id="KW-0812">Transmembrane</keyword>
<feature type="transmembrane region" description="Helical" evidence="2">
    <location>
        <begin position="1067"/>
        <end position="1086"/>
    </location>
</feature>
<feature type="transmembrane region" description="Helical" evidence="2">
    <location>
        <begin position="934"/>
        <end position="957"/>
    </location>
</feature>
<feature type="compositionally biased region" description="Low complexity" evidence="1">
    <location>
        <begin position="289"/>
        <end position="311"/>
    </location>
</feature>
<accession>A0A2G8Y4Y0</accession>
<feature type="compositionally biased region" description="Low complexity" evidence="1">
    <location>
        <begin position="788"/>
        <end position="849"/>
    </location>
</feature>
<dbReference type="AlphaFoldDB" id="A0A2G8Y4Y0"/>